<evidence type="ECO:0000313" key="1">
    <source>
        <dbReference type="EMBL" id="GJS83673.1"/>
    </source>
</evidence>
<reference evidence="1" key="2">
    <citation type="submission" date="2022-01" db="EMBL/GenBank/DDBJ databases">
        <authorList>
            <person name="Yamashiro T."/>
            <person name="Shiraishi A."/>
            <person name="Satake H."/>
            <person name="Nakayama K."/>
        </authorList>
    </citation>
    <scope>NUCLEOTIDE SEQUENCE</scope>
</reference>
<proteinExistence type="predicted"/>
<comment type="caution">
    <text evidence="1">The sequence shown here is derived from an EMBL/GenBank/DDBJ whole genome shotgun (WGS) entry which is preliminary data.</text>
</comment>
<gene>
    <name evidence="1" type="ORF">Tco_0750214</name>
</gene>
<accession>A0ABQ4Z3U2</accession>
<dbReference type="EMBL" id="BQNB010010919">
    <property type="protein sequence ID" value="GJS83673.1"/>
    <property type="molecule type" value="Genomic_DNA"/>
</dbReference>
<keyword evidence="2" id="KW-1185">Reference proteome</keyword>
<evidence type="ECO:0000313" key="2">
    <source>
        <dbReference type="Proteomes" id="UP001151760"/>
    </source>
</evidence>
<protein>
    <submittedName>
        <fullName evidence="1">Uncharacterized protein</fullName>
    </submittedName>
</protein>
<sequence>MRHNILICRSVYHYITYPSLDFPLFDKLWDTISEAQSEAASIYWENDDTNIDKQGIEIPAKMLEKKFKELCLEVIEVHKQKEKGDRQSLESLAVTLWLMKLPPFDSDAFRGQPSEELLPQIHQELERRMEEMGIDLPSGISVEYFTYHVLLGEDEVGVLDPTFLTEVLADLQQPGHCKTM</sequence>
<name>A0ABQ4Z3U2_9ASTR</name>
<dbReference type="Proteomes" id="UP001151760">
    <property type="component" value="Unassembled WGS sequence"/>
</dbReference>
<reference evidence="1" key="1">
    <citation type="journal article" date="2022" name="Int. J. Mol. Sci.">
        <title>Draft Genome of Tanacetum Coccineum: Genomic Comparison of Closely Related Tanacetum-Family Plants.</title>
        <authorList>
            <person name="Yamashiro T."/>
            <person name="Shiraishi A."/>
            <person name="Nakayama K."/>
            <person name="Satake H."/>
        </authorList>
    </citation>
    <scope>NUCLEOTIDE SEQUENCE</scope>
</reference>
<organism evidence="1 2">
    <name type="scientific">Tanacetum coccineum</name>
    <dbReference type="NCBI Taxonomy" id="301880"/>
    <lineage>
        <taxon>Eukaryota</taxon>
        <taxon>Viridiplantae</taxon>
        <taxon>Streptophyta</taxon>
        <taxon>Embryophyta</taxon>
        <taxon>Tracheophyta</taxon>
        <taxon>Spermatophyta</taxon>
        <taxon>Magnoliopsida</taxon>
        <taxon>eudicotyledons</taxon>
        <taxon>Gunneridae</taxon>
        <taxon>Pentapetalae</taxon>
        <taxon>asterids</taxon>
        <taxon>campanulids</taxon>
        <taxon>Asterales</taxon>
        <taxon>Asteraceae</taxon>
        <taxon>Asteroideae</taxon>
        <taxon>Anthemideae</taxon>
        <taxon>Anthemidinae</taxon>
        <taxon>Tanacetum</taxon>
    </lineage>
</organism>